<proteinExistence type="predicted"/>
<organism evidence="2 3">
    <name type="scientific">Mycoplasmopsis mustelae</name>
    <dbReference type="NCBI Taxonomy" id="171289"/>
    <lineage>
        <taxon>Bacteria</taxon>
        <taxon>Bacillati</taxon>
        <taxon>Mycoplasmatota</taxon>
        <taxon>Mycoplasmoidales</taxon>
        <taxon>Metamycoplasmataceae</taxon>
        <taxon>Mycoplasmopsis</taxon>
    </lineage>
</organism>
<dbReference type="RefSeq" id="WP_134110319.1">
    <property type="nucleotide sequence ID" value="NZ_SOCN01000001.1"/>
</dbReference>
<dbReference type="AlphaFoldDB" id="A0A4R7UCQ7"/>
<feature type="transmembrane region" description="Helical" evidence="1">
    <location>
        <begin position="70"/>
        <end position="89"/>
    </location>
</feature>
<comment type="caution">
    <text evidence="2">The sequence shown here is derived from an EMBL/GenBank/DDBJ whole genome shotgun (WGS) entry which is preliminary data.</text>
</comment>
<evidence type="ECO:0000313" key="2">
    <source>
        <dbReference type="EMBL" id="TDV24218.1"/>
    </source>
</evidence>
<sequence>MKFYQKYKTEIFKNQFYILLVQVALLTAVLLVWVLIPFGYGINRDSLPSDIRNNPDKISEYAKKLSISTLISYLANTFVLVFFLIYLLLLRNKLKAGYIFWISWIVIYFVLAFLPFFRGVQYMSNFQIIVGAFISVISASIVISLFTFCVQYHIKRKFHYYEWIKIHKGRSR</sequence>
<evidence type="ECO:0000313" key="3">
    <source>
        <dbReference type="Proteomes" id="UP000295757"/>
    </source>
</evidence>
<feature type="transmembrane region" description="Helical" evidence="1">
    <location>
        <begin position="16"/>
        <end position="40"/>
    </location>
</feature>
<keyword evidence="1" id="KW-0472">Membrane</keyword>
<reference evidence="2 3" key="1">
    <citation type="submission" date="2019-03" db="EMBL/GenBank/DDBJ databases">
        <title>Genomic Encyclopedia of Archaeal and Bacterial Type Strains, Phase II (KMG-II): from individual species to whole genera.</title>
        <authorList>
            <person name="Goeker M."/>
        </authorList>
    </citation>
    <scope>NUCLEOTIDE SEQUENCE [LARGE SCALE GENOMIC DNA]</scope>
    <source>
        <strain evidence="2 3">ATCC 35214</strain>
    </source>
</reference>
<dbReference type="OrthoDB" id="398953at2"/>
<feature type="transmembrane region" description="Helical" evidence="1">
    <location>
        <begin position="96"/>
        <end position="116"/>
    </location>
</feature>
<keyword evidence="1" id="KW-0812">Transmembrane</keyword>
<dbReference type="EMBL" id="SOCN01000001">
    <property type="protein sequence ID" value="TDV24218.1"/>
    <property type="molecule type" value="Genomic_DNA"/>
</dbReference>
<gene>
    <name evidence="2" type="ORF">BCF59_0169</name>
</gene>
<feature type="transmembrane region" description="Helical" evidence="1">
    <location>
        <begin position="128"/>
        <end position="150"/>
    </location>
</feature>
<keyword evidence="1" id="KW-1133">Transmembrane helix</keyword>
<protein>
    <submittedName>
        <fullName evidence="2">Uncharacterized protein</fullName>
    </submittedName>
</protein>
<keyword evidence="3" id="KW-1185">Reference proteome</keyword>
<name>A0A4R7UCQ7_9BACT</name>
<evidence type="ECO:0000256" key="1">
    <source>
        <dbReference type="SAM" id="Phobius"/>
    </source>
</evidence>
<dbReference type="Proteomes" id="UP000295757">
    <property type="component" value="Unassembled WGS sequence"/>
</dbReference>
<accession>A0A4R7UCQ7</accession>